<dbReference type="Proteomes" id="UP000016644">
    <property type="component" value="Unassembled WGS sequence"/>
</dbReference>
<organism evidence="1 2">
    <name type="scientific">Levilactobacillus brevis ATCC 14869 = DSM 20054</name>
    <dbReference type="NCBI Taxonomy" id="649758"/>
    <lineage>
        <taxon>Bacteria</taxon>
        <taxon>Bacillati</taxon>
        <taxon>Bacillota</taxon>
        <taxon>Bacilli</taxon>
        <taxon>Lactobacillales</taxon>
        <taxon>Lactobacillaceae</taxon>
        <taxon>Levilactobacillus</taxon>
    </lineage>
</organism>
<dbReference type="EMBL" id="AWVK01000029">
    <property type="protein sequence ID" value="ERK44576.1"/>
    <property type="molecule type" value="Genomic_DNA"/>
</dbReference>
<sequence>MANEPGAQDPTPRNVSVEQFNELEGKVDKFSGLLEKLVNSQP</sequence>
<accession>U2PKA8</accession>
<dbReference type="HOGENOM" id="CLU_3262294_0_0_9"/>
<protein>
    <submittedName>
        <fullName evidence="1">Uncharacterized protein</fullName>
    </submittedName>
</protein>
<evidence type="ECO:0000313" key="2">
    <source>
        <dbReference type="Proteomes" id="UP000016644"/>
    </source>
</evidence>
<dbReference type="AlphaFoldDB" id="U2PKA8"/>
<feature type="non-terminal residue" evidence="1">
    <location>
        <position position="42"/>
    </location>
</feature>
<proteinExistence type="predicted"/>
<evidence type="ECO:0000313" key="1">
    <source>
        <dbReference type="EMBL" id="ERK44576.1"/>
    </source>
</evidence>
<name>U2PKA8_LEVBR</name>
<comment type="caution">
    <text evidence="1">The sequence shown here is derived from an EMBL/GenBank/DDBJ whole genome shotgun (WGS) entry which is preliminary data.</text>
</comment>
<gene>
    <name evidence="1" type="ORF">HMPREF0495_00784</name>
</gene>
<reference evidence="1 2" key="1">
    <citation type="submission" date="2013-06" db="EMBL/GenBank/DDBJ databases">
        <authorList>
            <person name="Weinstock G."/>
            <person name="Sodergren E."/>
            <person name="Lobos E.A."/>
            <person name="Fulton L."/>
            <person name="Fulton R."/>
            <person name="Courtney L."/>
            <person name="Fronick C."/>
            <person name="O'Laughlin M."/>
            <person name="Godfrey J."/>
            <person name="Wilson R.M."/>
            <person name="Miner T."/>
            <person name="Farmer C."/>
            <person name="Delehaunty K."/>
            <person name="Cordes M."/>
            <person name="Minx P."/>
            <person name="Tomlinson C."/>
            <person name="Chen J."/>
            <person name="Wollam A."/>
            <person name="Pepin K.H."/>
            <person name="Bhonagiri V."/>
            <person name="Zhang X."/>
            <person name="Warren W."/>
            <person name="Mitreva M."/>
            <person name="Mardis E.R."/>
            <person name="Wilson R.K."/>
        </authorList>
    </citation>
    <scope>NUCLEOTIDE SEQUENCE [LARGE SCALE GENOMIC DNA]</scope>
    <source>
        <strain evidence="1 2">ATCC 14869</strain>
    </source>
</reference>